<evidence type="ECO:0000313" key="7">
    <source>
        <dbReference type="Proteomes" id="UP000596929"/>
    </source>
</evidence>
<dbReference type="EMBL" id="JACOOO010000004">
    <property type="protein sequence ID" value="MBC5627870.1"/>
    <property type="molecule type" value="Genomic_DNA"/>
</dbReference>
<dbReference type="Pfam" id="PF04397">
    <property type="entry name" value="LytTR"/>
    <property type="match status" value="1"/>
</dbReference>
<comment type="function">
    <text evidence="2">May play the central regulatory role in sporulation. It may be an element of the effector pathway responsible for the activation of sporulation genes in response to nutritional stress. Spo0A may act in concert with spo0H (a sigma factor) to control the expression of some genes that are critical to the sporulation process.</text>
</comment>
<keyword evidence="3" id="KW-0597">Phosphoprotein</keyword>
<dbReference type="InterPro" id="IPR046947">
    <property type="entry name" value="LytR-like"/>
</dbReference>
<evidence type="ECO:0000313" key="6">
    <source>
        <dbReference type="EMBL" id="MBC5627870.1"/>
    </source>
</evidence>
<evidence type="ECO:0000256" key="2">
    <source>
        <dbReference type="ARBA" id="ARBA00024867"/>
    </source>
</evidence>
<dbReference type="InterPro" id="IPR001789">
    <property type="entry name" value="Sig_transdc_resp-reg_receiver"/>
</dbReference>
<keyword evidence="7" id="KW-1185">Reference proteome</keyword>
<evidence type="ECO:0000256" key="1">
    <source>
        <dbReference type="ARBA" id="ARBA00018672"/>
    </source>
</evidence>
<evidence type="ECO:0000259" key="4">
    <source>
        <dbReference type="PROSITE" id="PS50110"/>
    </source>
</evidence>
<dbReference type="SMART" id="SM00448">
    <property type="entry name" value="REC"/>
    <property type="match status" value="1"/>
</dbReference>
<protein>
    <recommendedName>
        <fullName evidence="1">Stage 0 sporulation protein A homolog</fullName>
    </recommendedName>
</protein>
<dbReference type="PROSITE" id="PS50930">
    <property type="entry name" value="HTH_LYTTR"/>
    <property type="match status" value="1"/>
</dbReference>
<dbReference type="SUPFAM" id="SSF52172">
    <property type="entry name" value="CheY-like"/>
    <property type="match status" value="1"/>
</dbReference>
<feature type="domain" description="HTH LytTR-type" evidence="5">
    <location>
        <begin position="135"/>
        <end position="234"/>
    </location>
</feature>
<organism evidence="6 7">
    <name type="scientific">Clostridium hominis</name>
    <dbReference type="NCBI Taxonomy" id="2763036"/>
    <lineage>
        <taxon>Bacteria</taxon>
        <taxon>Bacillati</taxon>
        <taxon>Bacillota</taxon>
        <taxon>Clostridia</taxon>
        <taxon>Eubacteriales</taxon>
        <taxon>Clostridiaceae</taxon>
        <taxon>Clostridium</taxon>
    </lineage>
</organism>
<comment type="caution">
    <text evidence="6">The sequence shown here is derived from an EMBL/GenBank/DDBJ whole genome shotgun (WGS) entry which is preliminary data.</text>
</comment>
<dbReference type="Proteomes" id="UP000596929">
    <property type="component" value="Unassembled WGS sequence"/>
</dbReference>
<dbReference type="InterPro" id="IPR007492">
    <property type="entry name" value="LytTR_DNA-bd_dom"/>
</dbReference>
<reference evidence="6 7" key="1">
    <citation type="submission" date="2020-08" db="EMBL/GenBank/DDBJ databases">
        <title>Genome public.</title>
        <authorList>
            <person name="Liu C."/>
            <person name="Sun Q."/>
        </authorList>
    </citation>
    <scope>NUCLEOTIDE SEQUENCE [LARGE SCALE GENOMIC DNA]</scope>
    <source>
        <strain evidence="6 7">NSJ-6</strain>
    </source>
</reference>
<dbReference type="Gene3D" id="2.40.50.1020">
    <property type="entry name" value="LytTr DNA-binding domain"/>
    <property type="match status" value="1"/>
</dbReference>
<dbReference type="RefSeq" id="WP_186859257.1">
    <property type="nucleotide sequence ID" value="NZ_JACOOO010000004.1"/>
</dbReference>
<gene>
    <name evidence="6" type="ORF">H8S20_03085</name>
</gene>
<proteinExistence type="predicted"/>
<dbReference type="PANTHER" id="PTHR37299">
    <property type="entry name" value="TRANSCRIPTIONAL REGULATOR-RELATED"/>
    <property type="match status" value="1"/>
</dbReference>
<feature type="domain" description="Response regulatory" evidence="4">
    <location>
        <begin position="3"/>
        <end position="122"/>
    </location>
</feature>
<evidence type="ECO:0000256" key="3">
    <source>
        <dbReference type="PROSITE-ProRule" id="PRU00169"/>
    </source>
</evidence>
<feature type="modified residue" description="4-aspartylphosphate" evidence="3">
    <location>
        <position position="59"/>
    </location>
</feature>
<dbReference type="Gene3D" id="3.40.50.2300">
    <property type="match status" value="1"/>
</dbReference>
<dbReference type="PROSITE" id="PS50110">
    <property type="entry name" value="RESPONSE_REGULATORY"/>
    <property type="match status" value="1"/>
</dbReference>
<dbReference type="SMART" id="SM00850">
    <property type="entry name" value="LytTR"/>
    <property type="match status" value="1"/>
</dbReference>
<accession>A0ABR7D901</accession>
<dbReference type="PANTHER" id="PTHR37299:SF1">
    <property type="entry name" value="STAGE 0 SPORULATION PROTEIN A HOMOLOG"/>
    <property type="match status" value="1"/>
</dbReference>
<evidence type="ECO:0000259" key="5">
    <source>
        <dbReference type="PROSITE" id="PS50930"/>
    </source>
</evidence>
<sequence length="236" mass="27995">MFRVAICEDDKYQVDINKLLINKWGEKRSIDVSIKEFYSAEEFIIKNESSLSYDCIIIDVGLKKINGIELARIIREENKDISIIFVSGLEKYISYGYDFDAIHYLIKPLNAEKFSRCLNKAWSRKSLYKEEKEIITIKKFGDIINLKYSDILYCESYQHYVEINTIRSKIRVKKKISDLEKELDEKLFIRTHRSYIANISYTKEIKKNSIVLKNGVEIPVSKMKKNQVKDLYFKYF</sequence>
<dbReference type="Pfam" id="PF00072">
    <property type="entry name" value="Response_reg"/>
    <property type="match status" value="1"/>
</dbReference>
<dbReference type="InterPro" id="IPR011006">
    <property type="entry name" value="CheY-like_superfamily"/>
</dbReference>
<name>A0ABR7D901_9CLOT</name>